<evidence type="ECO:0000313" key="3">
    <source>
        <dbReference type="Proteomes" id="UP000007129"/>
    </source>
</evidence>
<dbReference type="HOGENOM" id="CLU_1337729_0_0_1"/>
<sequence>MLVSERRHEIIAVVVSRLTTQSNSFSYSGLLRGFHEVVHEQLAFVGEVIGGPLLNFSQCQICSRHRNGAHYVYEEVQRAFPFLNELCGVVFLPLFHVLFPEICCESFLAPRTVNGVRNGCERGAGLILSRILQELRERQVSKWKAPYAKGERIGSCRARLRRHTRVRAPCPPTQSPVTLTRLPSSSSKNPNSFSGSSSVRYVYIL</sequence>
<protein>
    <submittedName>
        <fullName evidence="2">Uncharacterized protein</fullName>
    </submittedName>
</protein>
<feature type="region of interest" description="Disordered" evidence="1">
    <location>
        <begin position="170"/>
        <end position="196"/>
    </location>
</feature>
<accession>K2RN02</accession>
<dbReference type="EMBL" id="AHHD01000467">
    <property type="protein sequence ID" value="EKG11544.1"/>
    <property type="molecule type" value="Genomic_DNA"/>
</dbReference>
<evidence type="ECO:0000313" key="2">
    <source>
        <dbReference type="EMBL" id="EKG11544.1"/>
    </source>
</evidence>
<gene>
    <name evidence="2" type="ORF">MPH_11037</name>
</gene>
<dbReference type="InParanoid" id="K2RN02"/>
<evidence type="ECO:0000256" key="1">
    <source>
        <dbReference type="SAM" id="MobiDB-lite"/>
    </source>
</evidence>
<feature type="compositionally biased region" description="Low complexity" evidence="1">
    <location>
        <begin position="183"/>
        <end position="196"/>
    </location>
</feature>
<proteinExistence type="predicted"/>
<reference evidence="2 3" key="1">
    <citation type="journal article" date="2012" name="BMC Genomics">
        <title>Tools to kill: Genome of one of the most destructive plant pathogenic fungi Macrophomina phaseolina.</title>
        <authorList>
            <person name="Islam M.S."/>
            <person name="Haque M.S."/>
            <person name="Islam M.M."/>
            <person name="Emdad E.M."/>
            <person name="Halim A."/>
            <person name="Hossen Q.M.M."/>
            <person name="Hossain M.Z."/>
            <person name="Ahmed B."/>
            <person name="Rahim S."/>
            <person name="Rahman M.S."/>
            <person name="Alam M.M."/>
            <person name="Hou S."/>
            <person name="Wan X."/>
            <person name="Saito J.A."/>
            <person name="Alam M."/>
        </authorList>
    </citation>
    <scope>NUCLEOTIDE SEQUENCE [LARGE SCALE GENOMIC DNA]</scope>
    <source>
        <strain evidence="2 3">MS6</strain>
    </source>
</reference>
<dbReference type="AlphaFoldDB" id="K2RN02"/>
<dbReference type="Proteomes" id="UP000007129">
    <property type="component" value="Unassembled WGS sequence"/>
</dbReference>
<organism evidence="2 3">
    <name type="scientific">Macrophomina phaseolina (strain MS6)</name>
    <name type="common">Charcoal rot fungus</name>
    <dbReference type="NCBI Taxonomy" id="1126212"/>
    <lineage>
        <taxon>Eukaryota</taxon>
        <taxon>Fungi</taxon>
        <taxon>Dikarya</taxon>
        <taxon>Ascomycota</taxon>
        <taxon>Pezizomycotina</taxon>
        <taxon>Dothideomycetes</taxon>
        <taxon>Dothideomycetes incertae sedis</taxon>
        <taxon>Botryosphaeriales</taxon>
        <taxon>Botryosphaeriaceae</taxon>
        <taxon>Macrophomina</taxon>
    </lineage>
</organism>
<comment type="caution">
    <text evidence="2">The sequence shown here is derived from an EMBL/GenBank/DDBJ whole genome shotgun (WGS) entry which is preliminary data.</text>
</comment>
<dbReference type="VEuPathDB" id="FungiDB:MPH_11037"/>
<name>K2RN02_MACPH</name>